<dbReference type="Gene3D" id="6.10.250.240">
    <property type="match status" value="1"/>
</dbReference>
<evidence type="ECO:0000313" key="9">
    <source>
        <dbReference type="EMBL" id="MCI0182646.1"/>
    </source>
</evidence>
<evidence type="ECO:0000313" key="10">
    <source>
        <dbReference type="Proteomes" id="UP001139263"/>
    </source>
</evidence>
<keyword evidence="6 7" id="KW-0234">DNA repair</keyword>
<dbReference type="AlphaFoldDB" id="A0A9X1V6Y0"/>
<keyword evidence="4 7" id="KW-0862">Zinc</keyword>
<evidence type="ECO:0000259" key="8">
    <source>
        <dbReference type="PROSITE" id="PS50880"/>
    </source>
</evidence>
<dbReference type="InterPro" id="IPR000093">
    <property type="entry name" value="DNA_Rcmb_RecR"/>
</dbReference>
<evidence type="ECO:0000256" key="7">
    <source>
        <dbReference type="HAMAP-Rule" id="MF_00017"/>
    </source>
</evidence>
<dbReference type="Pfam" id="PF13662">
    <property type="entry name" value="Toprim_4"/>
    <property type="match status" value="1"/>
</dbReference>
<keyword evidence="1 7" id="KW-0479">Metal-binding</keyword>
<keyword evidence="10" id="KW-1185">Reference proteome</keyword>
<name>A0A9X1V6Y0_9BACL</name>
<protein>
    <recommendedName>
        <fullName evidence="7">Recombination protein RecR</fullName>
    </recommendedName>
</protein>
<evidence type="ECO:0000256" key="5">
    <source>
        <dbReference type="ARBA" id="ARBA00023172"/>
    </source>
</evidence>
<dbReference type="Gene3D" id="1.10.8.420">
    <property type="entry name" value="RecR Domain 1"/>
    <property type="match status" value="1"/>
</dbReference>
<comment type="similarity">
    <text evidence="7">Belongs to the RecR family.</text>
</comment>
<keyword evidence="3 7" id="KW-0863">Zinc-finger</keyword>
<reference evidence="9" key="1">
    <citation type="submission" date="2022-03" db="EMBL/GenBank/DDBJ databases">
        <title>Draft Genome Sequence of Firmicute Strain S0AB, a Heterotrophic Iron/Sulfur-Oxidizing Extreme Acidophile.</title>
        <authorList>
            <person name="Vergara E."/>
            <person name="Pakostova E."/>
            <person name="Johnson D.B."/>
            <person name="Holmes D.S."/>
        </authorList>
    </citation>
    <scope>NUCLEOTIDE SEQUENCE</scope>
    <source>
        <strain evidence="9">S0AB</strain>
    </source>
</reference>
<dbReference type="Gene3D" id="3.40.1360.10">
    <property type="match status" value="1"/>
</dbReference>
<dbReference type="InterPro" id="IPR015967">
    <property type="entry name" value="Rcmb_RecR_Znf"/>
</dbReference>
<evidence type="ECO:0000256" key="1">
    <source>
        <dbReference type="ARBA" id="ARBA00022723"/>
    </source>
</evidence>
<dbReference type="GO" id="GO:0008270">
    <property type="term" value="F:zinc ion binding"/>
    <property type="evidence" value="ECO:0007669"/>
    <property type="project" value="UniProtKB-KW"/>
</dbReference>
<evidence type="ECO:0000256" key="6">
    <source>
        <dbReference type="ARBA" id="ARBA00023204"/>
    </source>
</evidence>
<dbReference type="InterPro" id="IPR034137">
    <property type="entry name" value="TOPRIM_RecR"/>
</dbReference>
<feature type="zinc finger region" description="C4-type" evidence="7">
    <location>
        <begin position="58"/>
        <end position="73"/>
    </location>
</feature>
<accession>A0A9X1V6Y0</accession>
<dbReference type="GO" id="GO:0006310">
    <property type="term" value="P:DNA recombination"/>
    <property type="evidence" value="ECO:0007669"/>
    <property type="project" value="UniProtKB-UniRule"/>
</dbReference>
<dbReference type="GO" id="GO:0006281">
    <property type="term" value="P:DNA repair"/>
    <property type="evidence" value="ECO:0007669"/>
    <property type="project" value="UniProtKB-UniRule"/>
</dbReference>
<proteinExistence type="inferred from homology"/>
<dbReference type="InterPro" id="IPR006171">
    <property type="entry name" value="TOPRIM_dom"/>
</dbReference>
<dbReference type="RefSeq" id="WP_241712216.1">
    <property type="nucleotide sequence ID" value="NZ_JALBUF010000001.1"/>
</dbReference>
<dbReference type="Pfam" id="PF21176">
    <property type="entry name" value="RecR_HhH"/>
    <property type="match status" value="1"/>
</dbReference>
<dbReference type="CDD" id="cd01025">
    <property type="entry name" value="TOPRIM_recR"/>
    <property type="match status" value="1"/>
</dbReference>
<dbReference type="PROSITE" id="PS50880">
    <property type="entry name" value="TOPRIM"/>
    <property type="match status" value="1"/>
</dbReference>
<dbReference type="Proteomes" id="UP001139263">
    <property type="component" value="Unassembled WGS sequence"/>
</dbReference>
<organism evidence="9 10">
    <name type="scientific">Sulfoacidibacillus ferrooxidans</name>
    <dbReference type="NCBI Taxonomy" id="2005001"/>
    <lineage>
        <taxon>Bacteria</taxon>
        <taxon>Bacillati</taxon>
        <taxon>Bacillota</taxon>
        <taxon>Bacilli</taxon>
        <taxon>Bacillales</taxon>
        <taxon>Alicyclobacillaceae</taxon>
        <taxon>Sulfoacidibacillus</taxon>
    </lineage>
</organism>
<dbReference type="PANTHER" id="PTHR30446:SF0">
    <property type="entry name" value="RECOMBINATION PROTEIN RECR"/>
    <property type="match status" value="1"/>
</dbReference>
<dbReference type="NCBIfam" id="TIGR00615">
    <property type="entry name" value="recR"/>
    <property type="match status" value="1"/>
</dbReference>
<dbReference type="GO" id="GO:0003677">
    <property type="term" value="F:DNA binding"/>
    <property type="evidence" value="ECO:0007669"/>
    <property type="project" value="UniProtKB-UniRule"/>
</dbReference>
<gene>
    <name evidence="7 9" type="primary">recR</name>
    <name evidence="9" type="ORF">MM817_00911</name>
</gene>
<dbReference type="EMBL" id="JALBUF010000001">
    <property type="protein sequence ID" value="MCI0182646.1"/>
    <property type="molecule type" value="Genomic_DNA"/>
</dbReference>
<keyword evidence="5 7" id="KW-0233">DNA recombination</keyword>
<dbReference type="Pfam" id="PF21175">
    <property type="entry name" value="RecR_C"/>
    <property type="match status" value="1"/>
</dbReference>
<dbReference type="HAMAP" id="MF_00017">
    <property type="entry name" value="RecR"/>
    <property type="match status" value="1"/>
</dbReference>
<keyword evidence="2 7" id="KW-0227">DNA damage</keyword>
<dbReference type="InterPro" id="IPR023627">
    <property type="entry name" value="Rcmb_RecR"/>
</dbReference>
<comment type="function">
    <text evidence="7">May play a role in DNA repair. It seems to be involved in an RecBC-independent recombinational process of DNA repair. It may act with RecF and RecO.</text>
</comment>
<dbReference type="PROSITE" id="PS01300">
    <property type="entry name" value="RECR"/>
    <property type="match status" value="1"/>
</dbReference>
<dbReference type="SUPFAM" id="SSF111304">
    <property type="entry name" value="Recombination protein RecR"/>
    <property type="match status" value="1"/>
</dbReference>
<dbReference type="SMART" id="SM00493">
    <property type="entry name" value="TOPRIM"/>
    <property type="match status" value="1"/>
</dbReference>
<comment type="caution">
    <text evidence="9">The sequence shown here is derived from an EMBL/GenBank/DDBJ whole genome shotgun (WGS) entry which is preliminary data.</text>
</comment>
<dbReference type="PANTHER" id="PTHR30446">
    <property type="entry name" value="RECOMBINATION PROTEIN RECR"/>
    <property type="match status" value="1"/>
</dbReference>
<evidence type="ECO:0000256" key="3">
    <source>
        <dbReference type="ARBA" id="ARBA00022771"/>
    </source>
</evidence>
<feature type="domain" description="Toprim" evidence="8">
    <location>
        <begin position="81"/>
        <end position="177"/>
    </location>
</feature>
<sequence>MSQLPEPIERLITQFERLPGIGPKSAQRLAFFVTTMTQEHVQEFAQALLTIHQELMICESCCAISDRSPCNVCGDPLRDQRMICVVQDTRDMIAIERMKSYDGLYHVLGGAISPMDGIGPDQLHFRELLQRIVDEKVEEVILATNSSVEGEATALYIARLANSFGQLKVTRIAHGIPVGGDLEFADEMTLKRAMEYRRPM</sequence>
<evidence type="ECO:0000256" key="2">
    <source>
        <dbReference type="ARBA" id="ARBA00022763"/>
    </source>
</evidence>
<evidence type="ECO:0000256" key="4">
    <source>
        <dbReference type="ARBA" id="ARBA00022833"/>
    </source>
</evidence>